<evidence type="ECO:0000313" key="1">
    <source>
        <dbReference type="EMBL" id="CAI9730331.1"/>
    </source>
</evidence>
<dbReference type="AlphaFoldDB" id="A0AA36BB74"/>
<dbReference type="Proteomes" id="UP001162480">
    <property type="component" value="Chromosome 11"/>
</dbReference>
<proteinExistence type="predicted"/>
<accession>A0AA36BB74</accession>
<organism evidence="1 2">
    <name type="scientific">Octopus vulgaris</name>
    <name type="common">Common octopus</name>
    <dbReference type="NCBI Taxonomy" id="6645"/>
    <lineage>
        <taxon>Eukaryota</taxon>
        <taxon>Metazoa</taxon>
        <taxon>Spiralia</taxon>
        <taxon>Lophotrochozoa</taxon>
        <taxon>Mollusca</taxon>
        <taxon>Cephalopoda</taxon>
        <taxon>Coleoidea</taxon>
        <taxon>Octopodiformes</taxon>
        <taxon>Octopoda</taxon>
        <taxon>Incirrata</taxon>
        <taxon>Octopodidae</taxon>
        <taxon>Octopus</taxon>
    </lineage>
</organism>
<name>A0AA36BB74_OCTVU</name>
<gene>
    <name evidence="1" type="ORF">OCTVUL_1B010211</name>
</gene>
<sequence length="129" mass="14479">MKLNSKLMKIEECNDPEILWYNICGTIFVVQYLWYNICGTIFENPCIPFEQDALSTTAASTSVAQQAKKYRNHVTGWIPLTEHYCDQYDFNNVSTINGQGHGFVRIDSSFSHAAAVKSDADGDSDCVVI</sequence>
<evidence type="ECO:0000313" key="2">
    <source>
        <dbReference type="Proteomes" id="UP001162480"/>
    </source>
</evidence>
<keyword evidence="2" id="KW-1185">Reference proteome</keyword>
<dbReference type="EMBL" id="OX597824">
    <property type="protein sequence ID" value="CAI9730331.1"/>
    <property type="molecule type" value="Genomic_DNA"/>
</dbReference>
<protein>
    <submittedName>
        <fullName evidence="1">Uncharacterized protein</fullName>
    </submittedName>
</protein>
<reference evidence="1" key="1">
    <citation type="submission" date="2023-08" db="EMBL/GenBank/DDBJ databases">
        <authorList>
            <person name="Alioto T."/>
            <person name="Alioto T."/>
            <person name="Gomez Garrido J."/>
        </authorList>
    </citation>
    <scope>NUCLEOTIDE SEQUENCE</scope>
</reference>